<dbReference type="RefSeq" id="WP_340367221.1">
    <property type="nucleotide sequence ID" value="NZ_JBBKZV010000030.1"/>
</dbReference>
<dbReference type="Gene3D" id="3.60.21.10">
    <property type="match status" value="1"/>
</dbReference>
<reference evidence="10 11" key="1">
    <citation type="submission" date="2024-03" db="EMBL/GenBank/DDBJ databases">
        <title>Novel species of the genus Variovorax.</title>
        <authorList>
            <person name="Liu Q."/>
            <person name="Xin Y.-H."/>
        </authorList>
    </citation>
    <scope>NUCLEOTIDE SEQUENCE [LARGE SCALE GENOMIC DNA]</scope>
    <source>
        <strain evidence="10 11">KACC 18501</strain>
    </source>
</reference>
<comment type="caution">
    <text evidence="10">The sequence shown here is derived from an EMBL/GenBank/DDBJ whole genome shotgun (WGS) entry which is preliminary data.</text>
</comment>
<dbReference type="SUPFAM" id="SSF56300">
    <property type="entry name" value="Metallo-dependent phosphatases"/>
    <property type="match status" value="1"/>
</dbReference>
<gene>
    <name evidence="10" type="ORF">WKW80_29865</name>
</gene>
<protein>
    <recommendedName>
        <fullName evidence="3">bis(5'-nucleosyl)-tetraphosphatase (symmetrical)</fullName>
        <ecNumber evidence="3">3.6.1.41</ecNumber>
    </recommendedName>
    <alternativeName>
        <fullName evidence="6">Ap4A hydrolase</fullName>
    </alternativeName>
    <alternativeName>
        <fullName evidence="5">Diadenosine 5',5'''-P1,P4-tetraphosphate pyrophosphohydrolase</fullName>
    </alternativeName>
    <alternativeName>
        <fullName evidence="7">Diadenosine tetraphosphatase</fullName>
    </alternativeName>
</protein>
<evidence type="ECO:0000256" key="5">
    <source>
        <dbReference type="ARBA" id="ARBA00031248"/>
    </source>
</evidence>
<evidence type="ECO:0000256" key="4">
    <source>
        <dbReference type="ARBA" id="ARBA00022801"/>
    </source>
</evidence>
<dbReference type="NCBIfam" id="NF001204">
    <property type="entry name" value="PRK00166.1"/>
    <property type="match status" value="1"/>
</dbReference>
<keyword evidence="4 10" id="KW-0378">Hydrolase</keyword>
<dbReference type="PIRSF" id="PIRSF000903">
    <property type="entry name" value="B5n-ttraPtase_sm"/>
    <property type="match status" value="1"/>
</dbReference>
<evidence type="ECO:0000313" key="10">
    <source>
        <dbReference type="EMBL" id="MEJ8826183.1"/>
    </source>
</evidence>
<dbReference type="EMBL" id="JBBKZV010000030">
    <property type="protein sequence ID" value="MEJ8826183.1"/>
    <property type="molecule type" value="Genomic_DNA"/>
</dbReference>
<evidence type="ECO:0000256" key="1">
    <source>
        <dbReference type="ARBA" id="ARBA00003413"/>
    </source>
</evidence>
<dbReference type="Pfam" id="PF00149">
    <property type="entry name" value="Metallophos"/>
    <property type="match status" value="1"/>
</dbReference>
<evidence type="ECO:0000256" key="3">
    <source>
        <dbReference type="ARBA" id="ARBA00012506"/>
    </source>
</evidence>
<comment type="similarity">
    <text evidence="2">Belongs to the Ap4A hydrolase family.</text>
</comment>
<feature type="domain" description="Calcineurin-like phosphoesterase" evidence="9">
    <location>
        <begin position="3"/>
        <end position="139"/>
    </location>
</feature>
<dbReference type="NCBIfam" id="TIGR00668">
    <property type="entry name" value="apaH"/>
    <property type="match status" value="1"/>
</dbReference>
<evidence type="ECO:0000256" key="8">
    <source>
        <dbReference type="ARBA" id="ARBA00049417"/>
    </source>
</evidence>
<dbReference type="EC" id="3.6.1.41" evidence="3"/>
<keyword evidence="11" id="KW-1185">Reference proteome</keyword>
<accession>A0ABU8W8B6</accession>
<sequence length="280" mass="30170">MALYLIGDVQGCDDALGRLLDKIDFSPSRDRLVLLGDMVNRGPGSATVLRRVQGYGASARSLLGNHDLHLLAVAMGAHKAGRRDTLAGVLDAPDRDALLDWLRHQHMALHENVGGSDLLMVHAGVLPQWNVGDVLAFASEVESVLQGSAFGEFLHSMYGNEPTQWRDSLTGDARLRVIVNALTRLRFCNADGVMEFEVKDDASAAPPGFMPWFDVPGRRTAKATVAFGHWSTLGWLSRPGLLSTDTGCVWGGCLSAARIGATAAEREQIKVECAQSQKPG</sequence>
<dbReference type="Proteomes" id="UP001363010">
    <property type="component" value="Unassembled WGS sequence"/>
</dbReference>
<evidence type="ECO:0000259" key="9">
    <source>
        <dbReference type="Pfam" id="PF00149"/>
    </source>
</evidence>
<dbReference type="PANTHER" id="PTHR40942:SF4">
    <property type="entry name" value="CYTOCHROME C5"/>
    <property type="match status" value="1"/>
</dbReference>
<evidence type="ECO:0000313" key="11">
    <source>
        <dbReference type="Proteomes" id="UP001363010"/>
    </source>
</evidence>
<evidence type="ECO:0000256" key="7">
    <source>
        <dbReference type="ARBA" id="ARBA00033210"/>
    </source>
</evidence>
<evidence type="ECO:0000256" key="6">
    <source>
        <dbReference type="ARBA" id="ARBA00032248"/>
    </source>
</evidence>
<dbReference type="InterPro" id="IPR004617">
    <property type="entry name" value="ApaH"/>
</dbReference>
<evidence type="ECO:0000256" key="2">
    <source>
        <dbReference type="ARBA" id="ARBA00005419"/>
    </source>
</evidence>
<dbReference type="InterPro" id="IPR029052">
    <property type="entry name" value="Metallo-depent_PP-like"/>
</dbReference>
<dbReference type="GO" id="GO:0008803">
    <property type="term" value="F:bis(5'-nucleosyl)-tetraphosphatase (symmetrical) activity"/>
    <property type="evidence" value="ECO:0007669"/>
    <property type="project" value="UniProtKB-EC"/>
</dbReference>
<organism evidence="10 11">
    <name type="scientific">Variovorax humicola</name>
    <dbReference type="NCBI Taxonomy" id="1769758"/>
    <lineage>
        <taxon>Bacteria</taxon>
        <taxon>Pseudomonadati</taxon>
        <taxon>Pseudomonadota</taxon>
        <taxon>Betaproteobacteria</taxon>
        <taxon>Burkholderiales</taxon>
        <taxon>Comamonadaceae</taxon>
        <taxon>Variovorax</taxon>
    </lineage>
</organism>
<comment type="function">
    <text evidence="1">Hydrolyzes diadenosine 5',5'''-P1,P4-tetraphosphate to yield ADP.</text>
</comment>
<dbReference type="CDD" id="cd07422">
    <property type="entry name" value="MPP_ApaH"/>
    <property type="match status" value="1"/>
</dbReference>
<name>A0ABU8W8B6_9BURK</name>
<proteinExistence type="inferred from homology"/>
<dbReference type="InterPro" id="IPR004843">
    <property type="entry name" value="Calcineurin-like_PHP"/>
</dbReference>
<comment type="catalytic activity">
    <reaction evidence="8">
        <text>P(1),P(4)-bis(5'-adenosyl) tetraphosphate + H2O = 2 ADP + 2 H(+)</text>
        <dbReference type="Rhea" id="RHEA:24252"/>
        <dbReference type="ChEBI" id="CHEBI:15377"/>
        <dbReference type="ChEBI" id="CHEBI:15378"/>
        <dbReference type="ChEBI" id="CHEBI:58141"/>
        <dbReference type="ChEBI" id="CHEBI:456216"/>
        <dbReference type="EC" id="3.6.1.41"/>
    </reaction>
</comment>
<dbReference type="PANTHER" id="PTHR40942">
    <property type="match status" value="1"/>
</dbReference>